<organism evidence="1 2">
    <name type="scientific">Aequorivita viscosa</name>
    <dbReference type="NCBI Taxonomy" id="797419"/>
    <lineage>
        <taxon>Bacteria</taxon>
        <taxon>Pseudomonadati</taxon>
        <taxon>Bacteroidota</taxon>
        <taxon>Flavobacteriia</taxon>
        <taxon>Flavobacteriales</taxon>
        <taxon>Flavobacteriaceae</taxon>
        <taxon>Aequorivita</taxon>
    </lineage>
</organism>
<evidence type="ECO:0000313" key="1">
    <source>
        <dbReference type="EMBL" id="SHJ24789.1"/>
    </source>
</evidence>
<sequence>MNSKKIVLTAFILVAIVQLAIPGKIIWDRETILETGKEFKFETAPVDPSDPFRGNYIVLDYKENSFNVESTKEWIDGGKVYVILETDTNGFAKISSISRKKPTNDLDFVKAKVDYVIDSKFKKLFISYPFTRFYMEESKAYPAEQAYVKSQVDSTKTTYALVSIKNGDAVLKDVLIDGIPIRDVVERTQAKNQQ</sequence>
<reference evidence="2" key="1">
    <citation type="submission" date="2016-11" db="EMBL/GenBank/DDBJ databases">
        <authorList>
            <person name="Varghese N."/>
            <person name="Submissions S."/>
        </authorList>
    </citation>
    <scope>NUCLEOTIDE SEQUENCE [LARGE SCALE GENOMIC DNA]</scope>
    <source>
        <strain evidence="2">DSM 26349</strain>
    </source>
</reference>
<dbReference type="OrthoDB" id="4868247at2"/>
<dbReference type="STRING" id="797419.SAMN05216556_11372"/>
<dbReference type="EMBL" id="FQYV01000012">
    <property type="protein sequence ID" value="SHJ24789.1"/>
    <property type="molecule type" value="Genomic_DNA"/>
</dbReference>
<evidence type="ECO:0000313" key="2">
    <source>
        <dbReference type="Proteomes" id="UP000184172"/>
    </source>
</evidence>
<keyword evidence="2" id="KW-1185">Reference proteome</keyword>
<dbReference type="RefSeq" id="WP_073218064.1">
    <property type="nucleotide sequence ID" value="NZ_FNNS01000013.1"/>
</dbReference>
<dbReference type="InterPro" id="IPR025833">
    <property type="entry name" value="GDYXXLXY"/>
</dbReference>
<accession>A0A1M6HRG9</accession>
<dbReference type="Proteomes" id="UP000184172">
    <property type="component" value="Unassembled WGS sequence"/>
</dbReference>
<name>A0A1M6HRG9_9FLAO</name>
<proteinExistence type="predicted"/>
<protein>
    <submittedName>
        <fullName evidence="1">Uncharacterized membrane-anchored protein</fullName>
    </submittedName>
</protein>
<gene>
    <name evidence="1" type="ORF">SAMN04487908_11232</name>
</gene>
<dbReference type="Pfam" id="PF14345">
    <property type="entry name" value="GDYXXLXY"/>
    <property type="match status" value="1"/>
</dbReference>
<dbReference type="AlphaFoldDB" id="A0A1M6HRG9"/>